<feature type="compositionally biased region" description="Basic and acidic residues" evidence="1">
    <location>
        <begin position="7"/>
        <end position="16"/>
    </location>
</feature>
<proteinExistence type="predicted"/>
<dbReference type="Proteomes" id="UP000829494">
    <property type="component" value="Chromosome"/>
</dbReference>
<sequence length="89" mass="9434">MDPSGDQPERMHDNRHGPQGHAPASPTPGTAFRARRVAGRPLPHGRTWGGREAVVIACVAVAGILVVLRPDLFSGLVERAVALRARLVG</sequence>
<evidence type="ECO:0000313" key="2">
    <source>
        <dbReference type="EMBL" id="UNZ08089.1"/>
    </source>
</evidence>
<keyword evidence="3" id="KW-1185">Reference proteome</keyword>
<reference evidence="2 3" key="1">
    <citation type="submission" date="2022-03" db="EMBL/GenBank/DDBJ databases">
        <title>Complete genome of Streptomyces rimosus ssp. rimosus R7 (=ATCC 10970).</title>
        <authorList>
            <person name="Beganovic S."/>
            <person name="Ruckert C."/>
            <person name="Busche T."/>
            <person name="Kalinowski J."/>
            <person name="Wittmann C."/>
        </authorList>
    </citation>
    <scope>NUCLEOTIDE SEQUENCE [LARGE SCALE GENOMIC DNA]</scope>
    <source>
        <strain evidence="2 3">R7</strain>
    </source>
</reference>
<evidence type="ECO:0000256" key="1">
    <source>
        <dbReference type="SAM" id="MobiDB-lite"/>
    </source>
</evidence>
<organism evidence="2 3">
    <name type="scientific">Streptomyces rimosus subsp. rimosus</name>
    <dbReference type="NCBI Taxonomy" id="132474"/>
    <lineage>
        <taxon>Bacteria</taxon>
        <taxon>Bacillati</taxon>
        <taxon>Actinomycetota</taxon>
        <taxon>Actinomycetes</taxon>
        <taxon>Kitasatosporales</taxon>
        <taxon>Streptomycetaceae</taxon>
        <taxon>Streptomyces</taxon>
    </lineage>
</organism>
<protein>
    <submittedName>
        <fullName evidence="2">Uncharacterized protein</fullName>
    </submittedName>
</protein>
<feature type="region of interest" description="Disordered" evidence="1">
    <location>
        <begin position="1"/>
        <end position="44"/>
    </location>
</feature>
<accession>A0ABY3ZDB0</accession>
<gene>
    <name evidence="2" type="ORF">SRIMR7_38615</name>
</gene>
<dbReference type="EMBL" id="CP094298">
    <property type="protein sequence ID" value="UNZ08089.1"/>
    <property type="molecule type" value="Genomic_DNA"/>
</dbReference>
<evidence type="ECO:0000313" key="3">
    <source>
        <dbReference type="Proteomes" id="UP000829494"/>
    </source>
</evidence>
<name>A0ABY3ZDB0_STRRM</name>